<proteinExistence type="inferred from homology"/>
<evidence type="ECO:0000256" key="1">
    <source>
        <dbReference type="ARBA" id="ARBA00038414"/>
    </source>
</evidence>
<evidence type="ECO:0008006" key="4">
    <source>
        <dbReference type="Google" id="ProtNLM"/>
    </source>
</evidence>
<keyword evidence="3" id="KW-1185">Reference proteome</keyword>
<dbReference type="GO" id="GO:0047661">
    <property type="term" value="F:amino-acid racemase activity"/>
    <property type="evidence" value="ECO:0007669"/>
    <property type="project" value="InterPro"/>
</dbReference>
<comment type="similarity">
    <text evidence="1">Belongs to the HyuE racemase family.</text>
</comment>
<dbReference type="PANTHER" id="PTHR28047:SF5">
    <property type="entry name" value="PROTEIN DCG1"/>
    <property type="match status" value="1"/>
</dbReference>
<dbReference type="InterPro" id="IPR052186">
    <property type="entry name" value="Hydantoin_racemase-like"/>
</dbReference>
<evidence type="ECO:0000313" key="3">
    <source>
        <dbReference type="Proteomes" id="UP000664169"/>
    </source>
</evidence>
<dbReference type="Pfam" id="PF01177">
    <property type="entry name" value="Asp_Glu_race"/>
    <property type="match status" value="2"/>
</dbReference>
<evidence type="ECO:0000313" key="2">
    <source>
        <dbReference type="EMBL" id="CAF9907447.1"/>
    </source>
</evidence>
<reference evidence="2" key="1">
    <citation type="submission" date="2021-03" db="EMBL/GenBank/DDBJ databases">
        <authorList>
            <person name="Tagirdzhanova G."/>
        </authorList>
    </citation>
    <scope>NUCLEOTIDE SEQUENCE</scope>
</reference>
<sequence length="274" mass="30074">MSSAPSTSPFKILIINPNTSTTMTQGLIPPVEALSYNNTTYTFHTNPSPTGPGSINNPADAETSTHTILPSLEPLLDTYDAFLIACFSPHPLVQRLQERIAKTSRPRRPVTGIFEAAIASATEHVPANERWVIVTTGETWREPLSRGVGVVLGFDDDHHHHEAGWDYRTESFSGRRFGGVETTGLTAGELHDTPREVVDRRMAEALGRLVETWERRGSRVGAVVLGCAGMVGWEEKIRKEMRRRDPDARRGEVLVVDPVKAGVGSLQNALRAGF</sequence>
<dbReference type="Gene3D" id="3.40.50.12500">
    <property type="match status" value="1"/>
</dbReference>
<dbReference type="EMBL" id="CAJPDQ010000003">
    <property type="protein sequence ID" value="CAF9907447.1"/>
    <property type="molecule type" value="Genomic_DNA"/>
</dbReference>
<dbReference type="PANTHER" id="PTHR28047">
    <property type="entry name" value="PROTEIN DCG1"/>
    <property type="match status" value="1"/>
</dbReference>
<comment type="caution">
    <text evidence="2">The sequence shown here is derived from an EMBL/GenBank/DDBJ whole genome shotgun (WGS) entry which is preliminary data.</text>
</comment>
<dbReference type="AlphaFoldDB" id="A0A8H3HYA6"/>
<dbReference type="InterPro" id="IPR015942">
    <property type="entry name" value="Asp/Glu/hydantoin_racemase"/>
</dbReference>
<accession>A0A8H3HYA6</accession>
<name>A0A8H3HYA6_9LECA</name>
<protein>
    <recommendedName>
        <fullName evidence="4">Hydantoin racemase</fullName>
    </recommendedName>
</protein>
<organism evidence="2 3">
    <name type="scientific">Gomphillus americanus</name>
    <dbReference type="NCBI Taxonomy" id="1940652"/>
    <lineage>
        <taxon>Eukaryota</taxon>
        <taxon>Fungi</taxon>
        <taxon>Dikarya</taxon>
        <taxon>Ascomycota</taxon>
        <taxon>Pezizomycotina</taxon>
        <taxon>Lecanoromycetes</taxon>
        <taxon>OSLEUM clade</taxon>
        <taxon>Ostropomycetidae</taxon>
        <taxon>Ostropales</taxon>
        <taxon>Graphidaceae</taxon>
        <taxon>Gomphilloideae</taxon>
        <taxon>Gomphillus</taxon>
    </lineage>
</organism>
<dbReference type="InterPro" id="IPR053714">
    <property type="entry name" value="Iso_Racemase_Enz_sf"/>
</dbReference>
<dbReference type="Proteomes" id="UP000664169">
    <property type="component" value="Unassembled WGS sequence"/>
</dbReference>
<dbReference type="OrthoDB" id="412018at2759"/>
<gene>
    <name evidence="2" type="ORF">GOMPHAMPRED_005109</name>
</gene>